<comment type="function">
    <text evidence="14">Deubiquitinase with endodeubiquitinase activity that specifically interacts with and cleaves 'Lys-63'-linked long polyubiquitin chains. Shows only weak activity against 'Lys-11' and 'Lys-48'-linked chains. Plays an important role in genome stability pathways, functioning to prevent spontaneous DNA damage and also promote cellular survival in response to exogenous DNA damage. Modulates the ubiquitination status of replication protein A (RPA) complex proteins in response to replication stress.</text>
</comment>
<dbReference type="InterPro" id="IPR050688">
    <property type="entry name" value="Zinc_finger/UBP_domain"/>
</dbReference>
<dbReference type="GO" id="GO:0045944">
    <property type="term" value="P:positive regulation of transcription by RNA polymerase II"/>
    <property type="evidence" value="ECO:0007669"/>
    <property type="project" value="TreeGrafter"/>
</dbReference>
<organism evidence="18 19">
    <name type="scientific">Portunus trituberculatus</name>
    <name type="common">Swimming crab</name>
    <name type="synonym">Neptunus trituberculatus</name>
    <dbReference type="NCBI Taxonomy" id="210409"/>
    <lineage>
        <taxon>Eukaryota</taxon>
        <taxon>Metazoa</taxon>
        <taxon>Ecdysozoa</taxon>
        <taxon>Arthropoda</taxon>
        <taxon>Crustacea</taxon>
        <taxon>Multicrustacea</taxon>
        <taxon>Malacostraca</taxon>
        <taxon>Eumalacostraca</taxon>
        <taxon>Eucarida</taxon>
        <taxon>Decapoda</taxon>
        <taxon>Pleocyemata</taxon>
        <taxon>Brachyura</taxon>
        <taxon>Eubrachyura</taxon>
        <taxon>Portunoidea</taxon>
        <taxon>Portunidae</taxon>
        <taxon>Portuninae</taxon>
        <taxon>Portunus</taxon>
    </lineage>
</organism>
<dbReference type="EMBL" id="VSRR010000099">
    <property type="protein sequence ID" value="MPC10059.1"/>
    <property type="molecule type" value="Genomic_DNA"/>
</dbReference>
<dbReference type="GO" id="GO:0004843">
    <property type="term" value="F:cysteine-type deubiquitinase activity"/>
    <property type="evidence" value="ECO:0007669"/>
    <property type="project" value="UniProtKB-EC"/>
</dbReference>
<comment type="caution">
    <text evidence="18">The sequence shown here is derived from an EMBL/GenBank/DDBJ whole genome shotgun (WGS) entry which is preliminary data.</text>
</comment>
<keyword evidence="11" id="KW-0007">Acetylation</keyword>
<dbReference type="Pfam" id="PF07910">
    <property type="entry name" value="Peptidase_C78"/>
    <property type="match status" value="1"/>
</dbReference>
<evidence type="ECO:0000259" key="17">
    <source>
        <dbReference type="PROSITE" id="PS00028"/>
    </source>
</evidence>
<comment type="catalytic activity">
    <reaction evidence="1">
        <text>Thiol-dependent hydrolysis of ester, thioester, amide, peptide and isopeptide bonds formed by the C-terminal Gly of ubiquitin (a 76-residue protein attached to proteins as an intracellular targeting signal).</text>
        <dbReference type="EC" id="3.4.19.12"/>
    </reaction>
</comment>
<gene>
    <name evidence="18" type="primary">ZUFSP</name>
    <name evidence="18" type="ORF">E2C01_002686</name>
</gene>
<dbReference type="InterPro" id="IPR013087">
    <property type="entry name" value="Znf_C2H2_type"/>
</dbReference>
<evidence type="ECO:0000313" key="18">
    <source>
        <dbReference type="EMBL" id="MPC10059.1"/>
    </source>
</evidence>
<dbReference type="Proteomes" id="UP000324222">
    <property type="component" value="Unassembled WGS sequence"/>
</dbReference>
<feature type="region of interest" description="Disordered" evidence="16">
    <location>
        <begin position="107"/>
        <end position="137"/>
    </location>
</feature>
<keyword evidence="19" id="KW-1185">Reference proteome</keyword>
<evidence type="ECO:0000256" key="13">
    <source>
        <dbReference type="ARBA" id="ARBA00031481"/>
    </source>
</evidence>
<dbReference type="OrthoDB" id="288987at2759"/>
<keyword evidence="8" id="KW-0863">Zinc-finger</keyword>
<dbReference type="AlphaFoldDB" id="A0A5B7CKK2"/>
<dbReference type="PANTHER" id="PTHR24403">
    <property type="entry name" value="ZINC FINGER PROTEIN"/>
    <property type="match status" value="1"/>
</dbReference>
<feature type="domain" description="C2H2-type" evidence="17">
    <location>
        <begin position="205"/>
        <end position="226"/>
    </location>
</feature>
<evidence type="ECO:0000256" key="3">
    <source>
        <dbReference type="ARBA" id="ARBA00011274"/>
    </source>
</evidence>
<dbReference type="GO" id="GO:0005634">
    <property type="term" value="C:nucleus"/>
    <property type="evidence" value="ECO:0007669"/>
    <property type="project" value="TreeGrafter"/>
</dbReference>
<evidence type="ECO:0000313" key="19">
    <source>
        <dbReference type="Proteomes" id="UP000324222"/>
    </source>
</evidence>
<keyword evidence="15" id="KW-0175">Coiled coil</keyword>
<evidence type="ECO:0000256" key="7">
    <source>
        <dbReference type="ARBA" id="ARBA00022737"/>
    </source>
</evidence>
<evidence type="ECO:0000256" key="12">
    <source>
        <dbReference type="ARBA" id="ARBA00029662"/>
    </source>
</evidence>
<evidence type="ECO:0000256" key="14">
    <source>
        <dbReference type="ARBA" id="ARBA00045669"/>
    </source>
</evidence>
<keyword evidence="9" id="KW-0378">Hydrolase</keyword>
<evidence type="ECO:0000256" key="5">
    <source>
        <dbReference type="ARBA" id="ARBA00021993"/>
    </source>
</evidence>
<evidence type="ECO:0000256" key="10">
    <source>
        <dbReference type="ARBA" id="ARBA00022833"/>
    </source>
</evidence>
<keyword evidence="10" id="KW-0862">Zinc</keyword>
<evidence type="ECO:0000256" key="1">
    <source>
        <dbReference type="ARBA" id="ARBA00000707"/>
    </source>
</evidence>
<dbReference type="PANTHER" id="PTHR24403:SF110">
    <property type="entry name" value="C2H2-TYPE DOMAIN-CONTAINING PROTEIN-RELATED"/>
    <property type="match status" value="1"/>
</dbReference>
<dbReference type="EC" id="3.4.19.12" evidence="4"/>
<evidence type="ECO:0000256" key="4">
    <source>
        <dbReference type="ARBA" id="ARBA00012759"/>
    </source>
</evidence>
<evidence type="ECO:0000256" key="2">
    <source>
        <dbReference type="ARBA" id="ARBA00010469"/>
    </source>
</evidence>
<evidence type="ECO:0000256" key="6">
    <source>
        <dbReference type="ARBA" id="ARBA00022723"/>
    </source>
</evidence>
<dbReference type="Gene3D" id="3.90.70.130">
    <property type="match status" value="1"/>
</dbReference>
<proteinExistence type="inferred from homology"/>
<protein>
    <recommendedName>
        <fullName evidence="5">Zinc finger-containing ubiquitin peptidase 1</fullName>
        <ecNumber evidence="4">3.4.19.12</ecNumber>
    </recommendedName>
    <alternativeName>
        <fullName evidence="13">Lys-63-specific deubiquitinase ZUFSP</fullName>
    </alternativeName>
    <alternativeName>
        <fullName evidence="12">Zinc finger with UFM1-specific peptidase domain protein</fullName>
    </alternativeName>
</protein>
<feature type="coiled-coil region" evidence="15">
    <location>
        <begin position="293"/>
        <end position="320"/>
    </location>
</feature>
<sequence length="516" mass="57320">MAAKMPQETLYSCEVCGLEGLADEDLRSHMLLVHLPGTTACPFCDLEDITAPEMVYHVNSAHLDYLSPQDEDLDDDLLMVTNGYGEHPETPVEARNGLDNRRVPLINIDNDDGDGYNANVSPAHGKGGNSRGSPSRAQLSLNLNQRGPQSAHPSQSPAGVTACPICGLQETSAQRLEEHVNRAHFDLTSPSFPAITPRQEVVLTCPLCMKQFESTPDLELHVNIQHKDILSPAKSEVCSPEDQVLEEEEEEEVGACPVCSRVGFTSQGDLAAHIDTHFSRTPSIVTPDEGGWERRLVTELEKQEKEVQRMREQQEFSLLRAQYGMDNEGNFSQQSLSNMQRAVYAGEMTVADYYERQIELKIAEKNGVDDARSCTKGLLGPVRVVSDGTNNVKATYLCTTVDHYGSTYGDRGWGCGYRNIQMLLSSLQHHTGYYARLFSGPNMMPSISQIQKLIEQAWRNGFDLQTAPSAMRLLRKPLSSMRAKQYQMVVVAGLMQTEIEYKQSKVLQAAIRIPKD</sequence>
<dbReference type="SMART" id="SM00355">
    <property type="entry name" value="ZnF_C2H2"/>
    <property type="match status" value="5"/>
</dbReference>
<dbReference type="InterPro" id="IPR012462">
    <property type="entry name" value="UFSP1/2_DUB_cat"/>
</dbReference>
<dbReference type="Gene3D" id="3.30.160.60">
    <property type="entry name" value="Classic Zinc Finger"/>
    <property type="match status" value="1"/>
</dbReference>
<keyword evidence="6" id="KW-0479">Metal-binding</keyword>
<accession>A0A5B7CKK2</accession>
<dbReference type="PROSITE" id="PS00028">
    <property type="entry name" value="ZINC_FINGER_C2H2_1"/>
    <property type="match status" value="1"/>
</dbReference>
<name>A0A5B7CKK2_PORTR</name>
<evidence type="ECO:0000256" key="8">
    <source>
        <dbReference type="ARBA" id="ARBA00022771"/>
    </source>
</evidence>
<evidence type="ECO:0000256" key="9">
    <source>
        <dbReference type="ARBA" id="ARBA00022801"/>
    </source>
</evidence>
<dbReference type="GO" id="GO:0008270">
    <property type="term" value="F:zinc ion binding"/>
    <property type="evidence" value="ECO:0007669"/>
    <property type="project" value="UniProtKB-KW"/>
</dbReference>
<evidence type="ECO:0000256" key="11">
    <source>
        <dbReference type="ARBA" id="ARBA00022990"/>
    </source>
</evidence>
<reference evidence="18 19" key="1">
    <citation type="submission" date="2019-05" db="EMBL/GenBank/DDBJ databases">
        <title>Another draft genome of Portunus trituberculatus and its Hox gene families provides insights of decapod evolution.</title>
        <authorList>
            <person name="Jeong J.-H."/>
            <person name="Song I."/>
            <person name="Kim S."/>
            <person name="Choi T."/>
            <person name="Kim D."/>
            <person name="Ryu S."/>
            <person name="Kim W."/>
        </authorList>
    </citation>
    <scope>NUCLEOTIDE SEQUENCE [LARGE SCALE GENOMIC DNA]</scope>
    <source>
        <tissue evidence="18">Muscle</tissue>
    </source>
</reference>
<comment type="subunit">
    <text evidence="3">Interacts with RPA1 and RPA2.</text>
</comment>
<keyword evidence="7" id="KW-0677">Repeat</keyword>
<evidence type="ECO:0000256" key="16">
    <source>
        <dbReference type="SAM" id="MobiDB-lite"/>
    </source>
</evidence>
<evidence type="ECO:0000256" key="15">
    <source>
        <dbReference type="SAM" id="Coils"/>
    </source>
</evidence>
<comment type="similarity">
    <text evidence="2">Belongs to the peptidase C78 family. ZUFSP subfamily.</text>
</comment>